<evidence type="ECO:0000313" key="1">
    <source>
        <dbReference type="EMBL" id="MCP2167129.1"/>
    </source>
</evidence>
<dbReference type="AlphaFoldDB" id="A0AAE3GGZ9"/>
<dbReference type="Gene3D" id="3.40.50.10140">
    <property type="entry name" value="Toll/interleukin-1 receptor homology (TIR) domain"/>
    <property type="match status" value="1"/>
</dbReference>
<proteinExistence type="predicted"/>
<dbReference type="InterPro" id="IPR035897">
    <property type="entry name" value="Toll_tir_struct_dom_sf"/>
</dbReference>
<organism evidence="1 2">
    <name type="scientific">Goodfellowiella coeruleoviolacea</name>
    <dbReference type="NCBI Taxonomy" id="334858"/>
    <lineage>
        <taxon>Bacteria</taxon>
        <taxon>Bacillati</taxon>
        <taxon>Actinomycetota</taxon>
        <taxon>Actinomycetes</taxon>
        <taxon>Pseudonocardiales</taxon>
        <taxon>Pseudonocardiaceae</taxon>
        <taxon>Goodfellowiella</taxon>
    </lineage>
</organism>
<evidence type="ECO:0000313" key="2">
    <source>
        <dbReference type="Proteomes" id="UP001206128"/>
    </source>
</evidence>
<dbReference type="Proteomes" id="UP001206128">
    <property type="component" value="Unassembled WGS sequence"/>
</dbReference>
<accession>A0AAE3GGZ9</accession>
<protein>
    <submittedName>
        <fullName evidence="1">TIR domain-containing protein</fullName>
    </submittedName>
</protein>
<dbReference type="EMBL" id="JAMTCK010000009">
    <property type="protein sequence ID" value="MCP2167129.1"/>
    <property type="molecule type" value="Genomic_DNA"/>
</dbReference>
<sequence>MTAVLLDERLSAEFGREQVTRSSRSIGLGAYFDDTLDDAVQNCLVMLAVIGPRWDTNALQEPGNWVRREIAQALRNKQTRVIPILVGEARLPPVESLPEDMADLLRCQSFRLRSRDAHYALDALVDLLREVEPEFSIGRVAGLQDAAMWWRTYSERSALPAALPLAGRDQAVAQVKTWLAESASVRTLRGPSREDVAAFVTALAVHELKTRAVYVTSLNGWNQALKLRPLLIAVSCDDIDAQVGVRAGHHVLVVRGLLDDDRHVDISLPRLRRDQVRDLFMAEGMALDQANAKAGVARRSLRALARRSAPGWSAPQVPDFAAPLMLVVAWTASDCDHLARLVGMPYEQVERFANGEIGVDDPLVHRSGNRWQLTDPLDAWALLHDRLTEPDLERWRETVCEVFADDTASRDLRKGIARGLAIAGTDGHPMVKRIVIDMLRQAESAERWIRLADVLPQLAEAAPTVFLDAVLHHLSGESGVFRAMFAEGMPHSPYVHLLWALERLCWHPDHIGLSVRALACLAEIDPGGRLMNRPIQSLKDVLTPWMPYTAANLEHRRALVDQLCRRHPEVGWRLVVELLSNDRGLHVVTDRPEYREWETPVLQASGNDWVDAIDHLVDRALGELSRAPARWLDIVRQIKHLPPLQRDRLMTGLAEVDTSRLTEQQALELWWAVSEFGLAPDAVAALEPVGLPQRHAPLFRKTRRDELKTEERIAVVADVLAAHGVSGLARLALYSPSPRLVGSVTAEVSGLELFEDIRPLLGLETAEGELAAGWLEQIAKARGEEVLAYAEKQLESWEPRVQAGFLIEMTCTGRVLDVVGSAPSEAQELFWRRVPPVPSPGEEERLFRGLLDNGQCLRMLPALELALHREGWRPPADLVEYALKRAALRPKALPVGLHCTVGELLDFLTVKAESSAPYLELAFRGVLDRKPRALNALISTYPTAFVDLVKLAKQSTDKQFRHEAWAVLFHCRNVPGELWIAEVRRLLAEHNLSGFGEVVIGQMLSGSPMGQDGAWPAEHVRDLLDGCSAYMAQGFVAGAVNNRGLSVRDQFSGGEQERVLAGQYDRWAEQLNIQWPFVARLLRDCADSFRDDAAYWDRDAEDEHDN</sequence>
<gene>
    <name evidence="1" type="ORF">LX83_004002</name>
</gene>
<keyword evidence="2" id="KW-1185">Reference proteome</keyword>
<comment type="caution">
    <text evidence="1">The sequence shown here is derived from an EMBL/GenBank/DDBJ whole genome shotgun (WGS) entry which is preliminary data.</text>
</comment>
<reference evidence="1" key="1">
    <citation type="submission" date="2022-06" db="EMBL/GenBank/DDBJ databases">
        <title>Genomic Encyclopedia of Archaeal and Bacterial Type Strains, Phase II (KMG-II): from individual species to whole genera.</title>
        <authorList>
            <person name="Goeker M."/>
        </authorList>
    </citation>
    <scope>NUCLEOTIDE SEQUENCE</scope>
    <source>
        <strain evidence="1">DSM 43935</strain>
    </source>
</reference>
<name>A0AAE3GGZ9_9PSEU</name>